<keyword evidence="2" id="KW-1185">Reference proteome</keyword>
<dbReference type="AlphaFoldDB" id="A0A9N9RA14"/>
<reference evidence="1" key="1">
    <citation type="submission" date="2021-12" db="EMBL/GenBank/DDBJ databases">
        <authorList>
            <person name="King R."/>
        </authorList>
    </citation>
    <scope>NUCLEOTIDE SEQUENCE</scope>
</reference>
<name>A0A9N9RA14_9NEOP</name>
<gene>
    <name evidence="1" type="ORF">DIATSA_LOCUS10105</name>
</gene>
<evidence type="ECO:0008006" key="3">
    <source>
        <dbReference type="Google" id="ProtNLM"/>
    </source>
</evidence>
<organism evidence="1 2">
    <name type="scientific">Diatraea saccharalis</name>
    <name type="common">sugarcane borer</name>
    <dbReference type="NCBI Taxonomy" id="40085"/>
    <lineage>
        <taxon>Eukaryota</taxon>
        <taxon>Metazoa</taxon>
        <taxon>Ecdysozoa</taxon>
        <taxon>Arthropoda</taxon>
        <taxon>Hexapoda</taxon>
        <taxon>Insecta</taxon>
        <taxon>Pterygota</taxon>
        <taxon>Neoptera</taxon>
        <taxon>Endopterygota</taxon>
        <taxon>Lepidoptera</taxon>
        <taxon>Glossata</taxon>
        <taxon>Ditrysia</taxon>
        <taxon>Pyraloidea</taxon>
        <taxon>Crambidae</taxon>
        <taxon>Crambinae</taxon>
        <taxon>Diatraea</taxon>
    </lineage>
</organism>
<dbReference type="OrthoDB" id="7472940at2759"/>
<accession>A0A9N9RA14</accession>
<evidence type="ECO:0000313" key="2">
    <source>
        <dbReference type="Proteomes" id="UP001153714"/>
    </source>
</evidence>
<protein>
    <recommendedName>
        <fullName evidence="3">Mutant cadherin</fullName>
    </recommendedName>
</protein>
<proteinExistence type="predicted"/>
<dbReference type="Proteomes" id="UP001153714">
    <property type="component" value="Chromosome 4"/>
</dbReference>
<evidence type="ECO:0000313" key="1">
    <source>
        <dbReference type="EMBL" id="CAG9792589.1"/>
    </source>
</evidence>
<reference evidence="1" key="2">
    <citation type="submission" date="2022-10" db="EMBL/GenBank/DDBJ databases">
        <authorList>
            <consortium name="ENA_rothamsted_submissions"/>
            <consortium name="culmorum"/>
            <person name="King R."/>
        </authorList>
    </citation>
    <scope>NUCLEOTIDE SEQUENCE</scope>
</reference>
<dbReference type="EMBL" id="OU893335">
    <property type="protein sequence ID" value="CAG9792589.1"/>
    <property type="molecule type" value="Genomic_DNA"/>
</dbReference>
<sequence length="361" mass="40378">MDEESLVRICCDCFSEEDIVVSKRLLFESVPTAKRVIRRNKGKNVRDIDDIISLLKQTDPELDIILLQVQVRSFPKEYVTSSQLLEVKNEIEALKKASIVNDFINTRRGATYRNVEVNTFDSGPMALQQSIENTPSPQIIQNSENIFSPNIEGTPTCHNIGCVTAERVPISVTAHSPLLPRYRMQGQDSAVSLAPTDKIARISTTCKTDQSIINRSLTERSSRNNSRENISSITPITKKTAAETLRDTVGQRSQNMNDGWKKVEYKKRKNKLTNIKIGKANIEPDGKFKAADIKLPIFISNVSKHTTEDDILEYIKNNTNEEIIHLAVEDRMLCCMQRGSLSSMRRGVGAGGAGGRVPRAM</sequence>